<proteinExistence type="predicted"/>
<keyword evidence="3" id="KW-1185">Reference proteome</keyword>
<dbReference type="Proteomes" id="UP000822688">
    <property type="component" value="Chromosome 7"/>
</dbReference>
<dbReference type="EMBL" id="CM026428">
    <property type="protein sequence ID" value="KAG0567915.1"/>
    <property type="molecule type" value="Genomic_DNA"/>
</dbReference>
<organism evidence="1 3">
    <name type="scientific">Ceratodon purpureus</name>
    <name type="common">Fire moss</name>
    <name type="synonym">Dicranum purpureum</name>
    <dbReference type="NCBI Taxonomy" id="3225"/>
    <lineage>
        <taxon>Eukaryota</taxon>
        <taxon>Viridiplantae</taxon>
        <taxon>Streptophyta</taxon>
        <taxon>Embryophyta</taxon>
        <taxon>Bryophyta</taxon>
        <taxon>Bryophytina</taxon>
        <taxon>Bryopsida</taxon>
        <taxon>Dicranidae</taxon>
        <taxon>Pseudoditrichales</taxon>
        <taxon>Ditrichaceae</taxon>
        <taxon>Ceratodon</taxon>
    </lineage>
</organism>
<sequence length="87" mass="9968">MRISPCSPYHPPHQKFVLFNFAFLKRFLFGSYNLHTSNNNALQGDIHLFLDTQVGCCSKRFITIIIHQLQLLSSKLGEPARKHSTVP</sequence>
<evidence type="ECO:0000313" key="2">
    <source>
        <dbReference type="EMBL" id="KAG0567920.1"/>
    </source>
</evidence>
<protein>
    <submittedName>
        <fullName evidence="1">Uncharacterized protein</fullName>
    </submittedName>
</protein>
<accession>A0A8T0HAL6</accession>
<evidence type="ECO:0000313" key="3">
    <source>
        <dbReference type="Proteomes" id="UP000822688"/>
    </source>
</evidence>
<dbReference type="EMBL" id="CM026428">
    <property type="protein sequence ID" value="KAG0567920.1"/>
    <property type="molecule type" value="Genomic_DNA"/>
</dbReference>
<name>A0A8T0HAL6_CERPU</name>
<reference evidence="1" key="1">
    <citation type="submission" date="2020-06" db="EMBL/GenBank/DDBJ databases">
        <title>WGS assembly of Ceratodon purpureus strain R40.</title>
        <authorList>
            <person name="Carey S.B."/>
            <person name="Jenkins J."/>
            <person name="Shu S."/>
            <person name="Lovell J.T."/>
            <person name="Sreedasyam A."/>
            <person name="Maumus F."/>
            <person name="Tiley G.P."/>
            <person name="Fernandez-Pozo N."/>
            <person name="Barry K."/>
            <person name="Chen C."/>
            <person name="Wang M."/>
            <person name="Lipzen A."/>
            <person name="Daum C."/>
            <person name="Saski C.A."/>
            <person name="Payton A.C."/>
            <person name="Mcbreen J.C."/>
            <person name="Conrad R.E."/>
            <person name="Kollar L.M."/>
            <person name="Olsson S."/>
            <person name="Huttunen S."/>
            <person name="Landis J.B."/>
            <person name="Wickett N.J."/>
            <person name="Johnson M.G."/>
            <person name="Rensing S.A."/>
            <person name="Grimwood J."/>
            <person name="Schmutz J."/>
            <person name="Mcdaniel S.F."/>
        </authorList>
    </citation>
    <scope>NUCLEOTIDE SEQUENCE</scope>
    <source>
        <strain evidence="1">R40</strain>
    </source>
</reference>
<comment type="caution">
    <text evidence="1">The sequence shown here is derived from an EMBL/GenBank/DDBJ whole genome shotgun (WGS) entry which is preliminary data.</text>
</comment>
<gene>
    <name evidence="1" type="ORF">KC19_7G171500</name>
    <name evidence="2" type="ORF">KC19_7G172000</name>
</gene>
<evidence type="ECO:0000313" key="1">
    <source>
        <dbReference type="EMBL" id="KAG0567915.1"/>
    </source>
</evidence>
<dbReference type="AlphaFoldDB" id="A0A8T0HAL6"/>